<reference evidence="1 2" key="1">
    <citation type="submission" date="2020-04" db="EMBL/GenBank/DDBJ databases">
        <title>Perkinsus olseni comparative genomics.</title>
        <authorList>
            <person name="Bogema D.R."/>
        </authorList>
    </citation>
    <scope>NUCLEOTIDE SEQUENCE [LARGE SCALE GENOMIC DNA]</scope>
    <source>
        <strain evidence="1 2">ATCC PRA-207</strain>
    </source>
</reference>
<evidence type="ECO:0000313" key="2">
    <source>
        <dbReference type="Proteomes" id="UP000553632"/>
    </source>
</evidence>
<dbReference type="EMBL" id="JABANO010007179">
    <property type="protein sequence ID" value="KAF4750547.1"/>
    <property type="molecule type" value="Genomic_DNA"/>
</dbReference>
<evidence type="ECO:0008006" key="3">
    <source>
        <dbReference type="Google" id="ProtNLM"/>
    </source>
</evidence>
<dbReference type="InterPro" id="IPR046345">
    <property type="entry name" value="TraB_PrgY-like"/>
</dbReference>
<dbReference type="Pfam" id="PF01963">
    <property type="entry name" value="TraB_PrgY_gumN"/>
    <property type="match status" value="1"/>
</dbReference>
<feature type="non-terminal residue" evidence="1">
    <location>
        <position position="1"/>
    </location>
</feature>
<evidence type="ECO:0000313" key="1">
    <source>
        <dbReference type="EMBL" id="KAF4750547.1"/>
    </source>
</evidence>
<accession>A0A7J6U149</accession>
<proteinExistence type="predicted"/>
<sequence length="183" mass="20586">NFKSMGIEPGAEFKNAIEAAEEVGAKVIAGDIDITLTMEGLTRALQQDWQQMLACRELLDLDIDHSRAQLPVRWKFMGYTVSMYPLTAIVKLSGPIRYQGYPENLVSGFMDTAEQLKSREKAAQINAAMRKCAPHVYEVMIEDRDRTMAGYLCRSSHRKMVGVVGMGHCVGIEKAWLEHFMNV</sequence>
<dbReference type="InterPro" id="IPR002816">
    <property type="entry name" value="TraB/PrgY/GumN_fam"/>
</dbReference>
<keyword evidence="2" id="KW-1185">Reference proteome</keyword>
<comment type="caution">
    <text evidence="1">The sequence shown here is derived from an EMBL/GenBank/DDBJ whole genome shotgun (WGS) entry which is preliminary data.</text>
</comment>
<dbReference type="PANTHER" id="PTHR21530">
    <property type="entry name" value="PHEROMONE SHUTDOWN PROTEIN"/>
    <property type="match status" value="1"/>
</dbReference>
<protein>
    <recommendedName>
        <fullName evidence="3">TraB domain-containing protein</fullName>
    </recommendedName>
</protein>
<organism evidence="1 2">
    <name type="scientific">Perkinsus olseni</name>
    <name type="common">Perkinsus atlanticus</name>
    <dbReference type="NCBI Taxonomy" id="32597"/>
    <lineage>
        <taxon>Eukaryota</taxon>
        <taxon>Sar</taxon>
        <taxon>Alveolata</taxon>
        <taxon>Perkinsozoa</taxon>
        <taxon>Perkinsea</taxon>
        <taxon>Perkinsida</taxon>
        <taxon>Perkinsidae</taxon>
        <taxon>Perkinsus</taxon>
    </lineage>
</organism>
<dbReference type="PANTHER" id="PTHR21530:SF7">
    <property type="entry name" value="TRAB DOMAIN-CONTAINING PROTEIN"/>
    <property type="match status" value="1"/>
</dbReference>
<gene>
    <name evidence="1" type="ORF">FOZ63_033643</name>
</gene>
<dbReference type="Proteomes" id="UP000553632">
    <property type="component" value="Unassembled WGS sequence"/>
</dbReference>
<name>A0A7J6U149_PEROL</name>
<dbReference type="OMA" id="YLCRSSH"/>
<dbReference type="AlphaFoldDB" id="A0A7J6U149"/>